<dbReference type="EMBL" id="JAMSHJ010000007">
    <property type="protein sequence ID" value="KAI5386690.1"/>
    <property type="molecule type" value="Genomic_DNA"/>
</dbReference>
<sequence length="132" mass="15122">FDHVVVAIKELKDLSNMTKEELQGTLESHEQRMTKRTSSKSKTNVALHAQSIKERKENRRWNGNKVRRSYKYSTNRGTHKEDSSSNQRQSSNQVVAKSSKSLAVFFISFSLPSKSNHLKYGNASEIPNEPLR</sequence>
<dbReference type="AlphaFoldDB" id="A0A9D4ZYC4"/>
<dbReference type="Proteomes" id="UP001058974">
    <property type="component" value="Chromosome 7"/>
</dbReference>
<feature type="region of interest" description="Disordered" evidence="1">
    <location>
        <begin position="22"/>
        <end position="94"/>
    </location>
</feature>
<protein>
    <submittedName>
        <fullName evidence="2">Uncharacterized protein</fullName>
    </submittedName>
</protein>
<comment type="caution">
    <text evidence="2">The sequence shown here is derived from an EMBL/GenBank/DDBJ whole genome shotgun (WGS) entry which is preliminary data.</text>
</comment>
<proteinExistence type="predicted"/>
<feature type="compositionally biased region" description="Basic and acidic residues" evidence="1">
    <location>
        <begin position="22"/>
        <end position="33"/>
    </location>
</feature>
<reference evidence="2 3" key="1">
    <citation type="journal article" date="2022" name="Nat. Genet.">
        <title>Improved pea reference genome and pan-genome highlight genomic features and evolutionary characteristics.</title>
        <authorList>
            <person name="Yang T."/>
            <person name="Liu R."/>
            <person name="Luo Y."/>
            <person name="Hu S."/>
            <person name="Wang D."/>
            <person name="Wang C."/>
            <person name="Pandey M.K."/>
            <person name="Ge S."/>
            <person name="Xu Q."/>
            <person name="Li N."/>
            <person name="Li G."/>
            <person name="Huang Y."/>
            <person name="Saxena R.K."/>
            <person name="Ji Y."/>
            <person name="Li M."/>
            <person name="Yan X."/>
            <person name="He Y."/>
            <person name="Liu Y."/>
            <person name="Wang X."/>
            <person name="Xiang C."/>
            <person name="Varshney R.K."/>
            <person name="Ding H."/>
            <person name="Gao S."/>
            <person name="Zong X."/>
        </authorList>
    </citation>
    <scope>NUCLEOTIDE SEQUENCE [LARGE SCALE GENOMIC DNA]</scope>
    <source>
        <strain evidence="2 3">cv. Zhongwan 6</strain>
    </source>
</reference>
<feature type="non-terminal residue" evidence="2">
    <location>
        <position position="1"/>
    </location>
</feature>
<organism evidence="2 3">
    <name type="scientific">Pisum sativum</name>
    <name type="common">Garden pea</name>
    <name type="synonym">Lathyrus oleraceus</name>
    <dbReference type="NCBI Taxonomy" id="3888"/>
    <lineage>
        <taxon>Eukaryota</taxon>
        <taxon>Viridiplantae</taxon>
        <taxon>Streptophyta</taxon>
        <taxon>Embryophyta</taxon>
        <taxon>Tracheophyta</taxon>
        <taxon>Spermatophyta</taxon>
        <taxon>Magnoliopsida</taxon>
        <taxon>eudicotyledons</taxon>
        <taxon>Gunneridae</taxon>
        <taxon>Pentapetalae</taxon>
        <taxon>rosids</taxon>
        <taxon>fabids</taxon>
        <taxon>Fabales</taxon>
        <taxon>Fabaceae</taxon>
        <taxon>Papilionoideae</taxon>
        <taxon>50 kb inversion clade</taxon>
        <taxon>NPAAA clade</taxon>
        <taxon>Hologalegina</taxon>
        <taxon>IRL clade</taxon>
        <taxon>Fabeae</taxon>
        <taxon>Lathyrus</taxon>
    </lineage>
</organism>
<feature type="compositionally biased region" description="Basic and acidic residues" evidence="1">
    <location>
        <begin position="51"/>
        <end position="60"/>
    </location>
</feature>
<gene>
    <name evidence="2" type="ORF">KIW84_073005</name>
</gene>
<name>A0A9D4ZYC4_PEA</name>
<evidence type="ECO:0000256" key="1">
    <source>
        <dbReference type="SAM" id="MobiDB-lite"/>
    </source>
</evidence>
<dbReference type="Gramene" id="Psat07G0300500-T1">
    <property type="protein sequence ID" value="KAI5386690.1"/>
    <property type="gene ID" value="KIW84_073005"/>
</dbReference>
<accession>A0A9D4ZYC4</accession>
<evidence type="ECO:0000313" key="3">
    <source>
        <dbReference type="Proteomes" id="UP001058974"/>
    </source>
</evidence>
<evidence type="ECO:0000313" key="2">
    <source>
        <dbReference type="EMBL" id="KAI5386690.1"/>
    </source>
</evidence>
<keyword evidence="3" id="KW-1185">Reference proteome</keyword>
<feature type="compositionally biased region" description="Low complexity" evidence="1">
    <location>
        <begin position="84"/>
        <end position="93"/>
    </location>
</feature>